<dbReference type="PANTHER" id="PTHR28158:SF1">
    <property type="entry name" value="SMALL RIBOSOMAL SUBUNIT PROTEIN MS45"/>
    <property type="match status" value="1"/>
</dbReference>
<gene>
    <name evidence="2" type="ORF">EDD18DRAFT_4912</name>
</gene>
<evidence type="ECO:0000313" key="2">
    <source>
        <dbReference type="EMBL" id="KAK0505762.1"/>
    </source>
</evidence>
<dbReference type="GO" id="GO:0005763">
    <property type="term" value="C:mitochondrial small ribosomal subunit"/>
    <property type="evidence" value="ECO:0007669"/>
    <property type="project" value="TreeGrafter"/>
</dbReference>
<accession>A0AA39QMN8</accession>
<dbReference type="EMBL" id="JAUEPU010000001">
    <property type="protein sequence ID" value="KAK0505762.1"/>
    <property type="molecule type" value="Genomic_DNA"/>
</dbReference>
<evidence type="ECO:0000256" key="1">
    <source>
        <dbReference type="SAM" id="MobiDB-lite"/>
    </source>
</evidence>
<dbReference type="InterPro" id="IPR021036">
    <property type="entry name" value="Ribosomal_mS45"/>
</dbReference>
<name>A0AA39QMN8_9AGAR</name>
<sequence>MLNLYRHLAFRCARPSLVHARPNLRHNLSSSAVRSVGDVEGSGSTPDSAETVKKLADVEEDADLSSISEEERLMMEVDEEGSQSEDVLAGQSEEAAETVTEEADEFEAESEGDERQSGQPKSYAAFLEKIGGRFKIANEPKWLGGDIPFPMNRSFKPPPPLSDSHRSIIYEEYMRDPQKNNVRELAQRHHLSLGRVDAILRLKGMEHAWVKEGKTLQTGFRDGMEKLVSVRDSRRRITSREDANEADEIEEEPGRQAARDRYERHYWESLLEDAESVVPISLKHSKALATRKSASDYLHTDDPRITPRVKIPRYVKKPKETIQVVSRSSRPDLKFVDVGSKFIDQRSLLKRYKASERRSVKRKEKRGLTS</sequence>
<keyword evidence="3" id="KW-1185">Reference proteome</keyword>
<dbReference type="GO" id="GO:0032543">
    <property type="term" value="P:mitochondrial translation"/>
    <property type="evidence" value="ECO:0007669"/>
    <property type="project" value="TreeGrafter"/>
</dbReference>
<protein>
    <submittedName>
        <fullName evidence="2">Eukaryotic mitochondrial regulator protein-domain-containing protein</fullName>
    </submittedName>
</protein>
<dbReference type="GO" id="GO:0003735">
    <property type="term" value="F:structural constituent of ribosome"/>
    <property type="evidence" value="ECO:0007669"/>
    <property type="project" value="TreeGrafter"/>
</dbReference>
<feature type="region of interest" description="Disordered" evidence="1">
    <location>
        <begin position="33"/>
        <end position="120"/>
    </location>
</feature>
<proteinExistence type="predicted"/>
<comment type="caution">
    <text evidence="2">The sequence shown here is derived from an EMBL/GenBank/DDBJ whole genome shotgun (WGS) entry which is preliminary data.</text>
</comment>
<organism evidence="2 3">
    <name type="scientific">Armillaria luteobubalina</name>
    <dbReference type="NCBI Taxonomy" id="153913"/>
    <lineage>
        <taxon>Eukaryota</taxon>
        <taxon>Fungi</taxon>
        <taxon>Dikarya</taxon>
        <taxon>Basidiomycota</taxon>
        <taxon>Agaricomycotina</taxon>
        <taxon>Agaricomycetes</taxon>
        <taxon>Agaricomycetidae</taxon>
        <taxon>Agaricales</taxon>
        <taxon>Marasmiineae</taxon>
        <taxon>Physalacriaceae</taxon>
        <taxon>Armillaria</taxon>
    </lineage>
</organism>
<feature type="compositionally biased region" description="Acidic residues" evidence="1">
    <location>
        <begin position="94"/>
        <end position="112"/>
    </location>
</feature>
<dbReference type="Pfam" id="PF12298">
    <property type="entry name" value="Bot1p"/>
    <property type="match status" value="1"/>
</dbReference>
<dbReference type="PANTHER" id="PTHR28158">
    <property type="entry name" value="37S RIBOSOMAL PROTEIN S35, MITOCHONDRIAL"/>
    <property type="match status" value="1"/>
</dbReference>
<evidence type="ECO:0000313" key="3">
    <source>
        <dbReference type="Proteomes" id="UP001175228"/>
    </source>
</evidence>
<reference evidence="2" key="1">
    <citation type="submission" date="2023-06" db="EMBL/GenBank/DDBJ databases">
        <authorList>
            <consortium name="Lawrence Berkeley National Laboratory"/>
            <person name="Ahrendt S."/>
            <person name="Sahu N."/>
            <person name="Indic B."/>
            <person name="Wong-Bajracharya J."/>
            <person name="Merenyi Z."/>
            <person name="Ke H.-M."/>
            <person name="Monk M."/>
            <person name="Kocsube S."/>
            <person name="Drula E."/>
            <person name="Lipzen A."/>
            <person name="Balint B."/>
            <person name="Henrissat B."/>
            <person name="Andreopoulos B."/>
            <person name="Martin F.M."/>
            <person name="Harder C.B."/>
            <person name="Rigling D."/>
            <person name="Ford K.L."/>
            <person name="Foster G.D."/>
            <person name="Pangilinan J."/>
            <person name="Papanicolaou A."/>
            <person name="Barry K."/>
            <person name="LaButti K."/>
            <person name="Viragh M."/>
            <person name="Koriabine M."/>
            <person name="Yan M."/>
            <person name="Riley R."/>
            <person name="Champramary S."/>
            <person name="Plett K.L."/>
            <person name="Tsai I.J."/>
            <person name="Slot J."/>
            <person name="Sipos G."/>
            <person name="Plett J."/>
            <person name="Nagy L.G."/>
            <person name="Grigoriev I.V."/>
        </authorList>
    </citation>
    <scope>NUCLEOTIDE SEQUENCE</scope>
    <source>
        <strain evidence="2">HWK02</strain>
    </source>
</reference>
<dbReference type="AlphaFoldDB" id="A0AA39QMN8"/>
<dbReference type="Proteomes" id="UP001175228">
    <property type="component" value="Unassembled WGS sequence"/>
</dbReference>
<feature type="region of interest" description="Disordered" evidence="1">
    <location>
        <begin position="235"/>
        <end position="257"/>
    </location>
</feature>